<dbReference type="EMBL" id="OU015567">
    <property type="protein sequence ID" value="CAG5109682.1"/>
    <property type="molecule type" value="Genomic_DNA"/>
</dbReference>
<accession>A0ABN7T0S0</accession>
<organism evidence="2 3">
    <name type="scientific">Oikopleura dioica</name>
    <name type="common">Tunicate</name>
    <dbReference type="NCBI Taxonomy" id="34765"/>
    <lineage>
        <taxon>Eukaryota</taxon>
        <taxon>Metazoa</taxon>
        <taxon>Chordata</taxon>
        <taxon>Tunicata</taxon>
        <taxon>Appendicularia</taxon>
        <taxon>Copelata</taxon>
        <taxon>Oikopleuridae</taxon>
        <taxon>Oikopleura</taxon>
    </lineage>
</organism>
<evidence type="ECO:0000313" key="3">
    <source>
        <dbReference type="Proteomes" id="UP001158576"/>
    </source>
</evidence>
<reference evidence="2 3" key="1">
    <citation type="submission" date="2021-04" db="EMBL/GenBank/DDBJ databases">
        <authorList>
            <person name="Bliznina A."/>
        </authorList>
    </citation>
    <scope>NUCLEOTIDE SEQUENCE [LARGE SCALE GENOMIC DNA]</scope>
</reference>
<keyword evidence="3" id="KW-1185">Reference proteome</keyword>
<proteinExistence type="predicted"/>
<evidence type="ECO:0000256" key="1">
    <source>
        <dbReference type="SAM" id="Phobius"/>
    </source>
</evidence>
<sequence length="75" mass="8738">MPLFLVRTASIQRESVLMFVGLILLNVDFYARLNIVNQFVIRNTKIAMTLVMIFELQKMGEDKELLPYGMVMQQL</sequence>
<keyword evidence="1" id="KW-0812">Transmembrane</keyword>
<gene>
    <name evidence="2" type="ORF">OKIOD_LOCUS12958</name>
</gene>
<evidence type="ECO:0000313" key="2">
    <source>
        <dbReference type="EMBL" id="CAG5109682.1"/>
    </source>
</evidence>
<keyword evidence="1" id="KW-0472">Membrane</keyword>
<protein>
    <submittedName>
        <fullName evidence="2">Oidioi.mRNA.OKI2018_I69.chr2.g4193.t1.cds</fullName>
    </submittedName>
</protein>
<feature type="transmembrane region" description="Helical" evidence="1">
    <location>
        <begin position="16"/>
        <end position="35"/>
    </location>
</feature>
<name>A0ABN7T0S0_OIKDI</name>
<keyword evidence="1" id="KW-1133">Transmembrane helix</keyword>
<dbReference type="Proteomes" id="UP001158576">
    <property type="component" value="Chromosome 2"/>
</dbReference>